<accession>A0A646KB24</accession>
<gene>
    <name evidence="2" type="ORF">FF041_04090</name>
</gene>
<dbReference type="RefSeq" id="WP_153521054.1">
    <property type="nucleotide sequence ID" value="NZ_JBEPDZ010000011.1"/>
</dbReference>
<comment type="caution">
    <text evidence="2">The sequence shown here is derived from an EMBL/GenBank/DDBJ whole genome shotgun (WGS) entry which is preliminary data.</text>
</comment>
<dbReference type="EMBL" id="VCLA01000028">
    <property type="protein sequence ID" value="MQS99412.1"/>
    <property type="molecule type" value="Genomic_DNA"/>
</dbReference>
<reference evidence="2 3" key="1">
    <citation type="submission" date="2019-05" db="EMBL/GenBank/DDBJ databases">
        <title>Comparative genomics and metabolomics analyses of clavulanic acid producing Streptomyces species provides insight into specialized metabolism and evolution of beta-lactam biosynthetic gene clusters.</title>
        <authorList>
            <person name="Moore M.A."/>
            <person name="Cruz-Morales P."/>
            <person name="Barona Gomez F."/>
            <person name="Kapil T."/>
        </authorList>
    </citation>
    <scope>NUCLEOTIDE SEQUENCE [LARGE SCALE GENOMIC DNA]</scope>
    <source>
        <strain evidence="2 3">NRRL 5741</strain>
    </source>
</reference>
<evidence type="ECO:0000313" key="3">
    <source>
        <dbReference type="Proteomes" id="UP000419138"/>
    </source>
</evidence>
<keyword evidence="3" id="KW-1185">Reference proteome</keyword>
<sequence>MSRLGPVTNGTGGFRWQNRHDHIRPGPGPALPSPGSTPKTPGSAASRYTPQILGDFVCEVSGKDATSFDAVALDKLTGKPAWRHAQRSPKSLKLTSDGSRLFLLQAEGVTALSGGPAG</sequence>
<dbReference type="Proteomes" id="UP000419138">
    <property type="component" value="Unassembled WGS sequence"/>
</dbReference>
<feature type="compositionally biased region" description="Low complexity" evidence="1">
    <location>
        <begin position="33"/>
        <end position="43"/>
    </location>
</feature>
<dbReference type="AlphaFoldDB" id="A0A646KB24"/>
<name>A0A646KB24_STRJU</name>
<organism evidence="2 3">
    <name type="scientific">Streptomyces jumonjinensis</name>
    <dbReference type="NCBI Taxonomy" id="1945"/>
    <lineage>
        <taxon>Bacteria</taxon>
        <taxon>Bacillati</taxon>
        <taxon>Actinomycetota</taxon>
        <taxon>Actinomycetes</taxon>
        <taxon>Kitasatosporales</taxon>
        <taxon>Streptomycetaceae</taxon>
        <taxon>Streptomyces</taxon>
    </lineage>
</organism>
<evidence type="ECO:0000256" key="1">
    <source>
        <dbReference type="SAM" id="MobiDB-lite"/>
    </source>
</evidence>
<feature type="region of interest" description="Disordered" evidence="1">
    <location>
        <begin position="1"/>
        <end position="48"/>
    </location>
</feature>
<evidence type="ECO:0000313" key="2">
    <source>
        <dbReference type="EMBL" id="MQS99412.1"/>
    </source>
</evidence>
<proteinExistence type="predicted"/>
<protein>
    <submittedName>
        <fullName evidence="2">Uncharacterized protein</fullName>
    </submittedName>
</protein>